<evidence type="ECO:0000313" key="3">
    <source>
        <dbReference type="Proteomes" id="UP000054166"/>
    </source>
</evidence>
<feature type="compositionally biased region" description="Polar residues" evidence="1">
    <location>
        <begin position="447"/>
        <end position="457"/>
    </location>
</feature>
<feature type="region of interest" description="Disordered" evidence="1">
    <location>
        <begin position="59"/>
        <end position="457"/>
    </location>
</feature>
<feature type="compositionally biased region" description="Pro residues" evidence="1">
    <location>
        <begin position="324"/>
        <end position="336"/>
    </location>
</feature>
<feature type="compositionally biased region" description="Polar residues" evidence="1">
    <location>
        <begin position="227"/>
        <end position="254"/>
    </location>
</feature>
<feature type="compositionally biased region" description="Low complexity" evidence="1">
    <location>
        <begin position="399"/>
        <end position="425"/>
    </location>
</feature>
<dbReference type="EMBL" id="KN832989">
    <property type="protein sequence ID" value="KIM84022.1"/>
    <property type="molecule type" value="Genomic_DNA"/>
</dbReference>
<sequence>MSYIHPLGPKPVELNNSIIRRKSDSPYEEPVTRRSSDQLTIRASSTTGLTFAQQLYASALKSPVSSVSSNPAPSNNTHSPGSGNASANPRDLDSRKRHNKPSRSIDNDAPSPPPPVTTARNTYSPQLATYLNTSTNPSNYSNPHEPPSGSTQVFDTPETIQPAVRSPVLPSTSEPTEPAPSGKSYTPMLYNSVKMPQNPHTKSARPHGPRSSSHSSRPPLSDDAPATVQQPVNAGPDSTSAPPQHIQFTDSSNVAPHRMRSYQPTPVSPPPATPLPRSSTFTAGVPAAPNSSRTSTSSSAAPPTLTGHQRARTKPTHASTASVPSPPPPPPPPPPAASLQRTFQMPIPQHHTSDSKSSTPSSYHSPPSHTSPPPVVIPSPPVLASQPPSYPFPPDANQSSPTTFSSPTMSSLPSTPALTASTSSQPPTPLYSPMSPTLQAPAPSRAPVSSQPASKSRSFGRNAMLGVVGGAAAGIIGGAVLNDVLGGDNSGGFDGIIDGMGGGGVSGVDGLLDDVLNAGGTNGVLGGDGGLPQFLDPSAQLSGGLDPTSIFDQINQSNNPYDQYQQQYPQQQQQQTGPDYIDLAHQAYDRIHHAQQQHSGESSSSSGGSAGVPGYAATSGGAPTTYSQAPSAAQYPPQNDTFAGYQAAYNAYHNITPHSQTALHGQTYQTSQTTPTYHPGHLYPPGPTYQGAQQGQPAHHQGSGINATHVKQFAKGAMIAGKILAKVNGVNLGNL</sequence>
<feature type="region of interest" description="Disordered" evidence="1">
    <location>
        <begin position="1"/>
        <end position="39"/>
    </location>
</feature>
<dbReference type="HOGENOM" id="CLU_377271_0_0_1"/>
<keyword evidence="3" id="KW-1185">Reference proteome</keyword>
<feature type="compositionally biased region" description="Polar residues" evidence="1">
    <location>
        <begin position="621"/>
        <end position="638"/>
    </location>
</feature>
<protein>
    <submittedName>
        <fullName evidence="2">Uncharacterized protein</fullName>
    </submittedName>
</protein>
<feature type="compositionally biased region" description="Low complexity" evidence="1">
    <location>
        <begin position="59"/>
        <end position="76"/>
    </location>
</feature>
<feature type="region of interest" description="Disordered" evidence="1">
    <location>
        <begin position="537"/>
        <end position="577"/>
    </location>
</feature>
<feature type="compositionally biased region" description="Low complexity" evidence="1">
    <location>
        <begin position="355"/>
        <end position="368"/>
    </location>
</feature>
<feature type="compositionally biased region" description="Polar residues" evidence="1">
    <location>
        <begin position="118"/>
        <end position="127"/>
    </location>
</feature>
<evidence type="ECO:0000256" key="1">
    <source>
        <dbReference type="SAM" id="MobiDB-lite"/>
    </source>
</evidence>
<feature type="compositionally biased region" description="Basic and acidic residues" evidence="1">
    <location>
        <begin position="21"/>
        <end position="36"/>
    </location>
</feature>
<feature type="compositionally biased region" description="Low complexity" evidence="1">
    <location>
        <begin position="129"/>
        <end position="143"/>
    </location>
</feature>
<dbReference type="InParanoid" id="A0A0C3C370"/>
<evidence type="ECO:0000313" key="2">
    <source>
        <dbReference type="EMBL" id="KIM84022.1"/>
    </source>
</evidence>
<dbReference type="Proteomes" id="UP000054166">
    <property type="component" value="Unassembled WGS sequence"/>
</dbReference>
<reference evidence="3" key="2">
    <citation type="submission" date="2015-01" db="EMBL/GenBank/DDBJ databases">
        <title>Evolutionary Origins and Diversification of the Mycorrhizal Mutualists.</title>
        <authorList>
            <consortium name="DOE Joint Genome Institute"/>
            <consortium name="Mycorrhizal Genomics Consortium"/>
            <person name="Kohler A."/>
            <person name="Kuo A."/>
            <person name="Nagy L.G."/>
            <person name="Floudas D."/>
            <person name="Copeland A."/>
            <person name="Barry K.W."/>
            <person name="Cichocki N."/>
            <person name="Veneault-Fourrey C."/>
            <person name="LaButti K."/>
            <person name="Lindquist E.A."/>
            <person name="Lipzen A."/>
            <person name="Lundell T."/>
            <person name="Morin E."/>
            <person name="Murat C."/>
            <person name="Riley R."/>
            <person name="Ohm R."/>
            <person name="Sun H."/>
            <person name="Tunlid A."/>
            <person name="Henrissat B."/>
            <person name="Grigoriev I.V."/>
            <person name="Hibbett D.S."/>
            <person name="Martin F."/>
        </authorList>
    </citation>
    <scope>NUCLEOTIDE SEQUENCE [LARGE SCALE GENOMIC DNA]</scope>
    <source>
        <strain evidence="3">F 1598</strain>
    </source>
</reference>
<feature type="compositionally biased region" description="Low complexity" evidence="1">
    <location>
        <begin position="209"/>
        <end position="221"/>
    </location>
</feature>
<feature type="compositionally biased region" description="Polar residues" evidence="1">
    <location>
        <begin position="77"/>
        <end position="87"/>
    </location>
</feature>
<feature type="compositionally biased region" description="Pro residues" evidence="1">
    <location>
        <begin position="369"/>
        <end position="381"/>
    </location>
</feature>
<dbReference type="AlphaFoldDB" id="A0A0C3C370"/>
<feature type="compositionally biased region" description="Low complexity" evidence="1">
    <location>
        <begin position="170"/>
        <end position="181"/>
    </location>
</feature>
<dbReference type="STRING" id="765440.A0A0C3C370"/>
<gene>
    <name evidence="2" type="ORF">PILCRDRAFT_6866</name>
</gene>
<accession>A0A0C3C370</accession>
<name>A0A0C3C370_PILCF</name>
<feature type="region of interest" description="Disordered" evidence="1">
    <location>
        <begin position="592"/>
        <end position="638"/>
    </location>
</feature>
<reference evidence="2 3" key="1">
    <citation type="submission" date="2014-04" db="EMBL/GenBank/DDBJ databases">
        <authorList>
            <consortium name="DOE Joint Genome Institute"/>
            <person name="Kuo A."/>
            <person name="Tarkka M."/>
            <person name="Buscot F."/>
            <person name="Kohler A."/>
            <person name="Nagy L.G."/>
            <person name="Floudas D."/>
            <person name="Copeland A."/>
            <person name="Barry K.W."/>
            <person name="Cichocki N."/>
            <person name="Veneault-Fourrey C."/>
            <person name="LaButti K."/>
            <person name="Lindquist E.A."/>
            <person name="Lipzen A."/>
            <person name="Lundell T."/>
            <person name="Morin E."/>
            <person name="Murat C."/>
            <person name="Sun H."/>
            <person name="Tunlid A."/>
            <person name="Henrissat B."/>
            <person name="Grigoriev I.V."/>
            <person name="Hibbett D.S."/>
            <person name="Martin F."/>
            <person name="Nordberg H.P."/>
            <person name="Cantor M.N."/>
            <person name="Hua S.X."/>
        </authorList>
    </citation>
    <scope>NUCLEOTIDE SEQUENCE [LARGE SCALE GENOMIC DNA]</scope>
    <source>
        <strain evidence="2 3">F 1598</strain>
    </source>
</reference>
<organism evidence="2 3">
    <name type="scientific">Piloderma croceum (strain F 1598)</name>
    <dbReference type="NCBI Taxonomy" id="765440"/>
    <lineage>
        <taxon>Eukaryota</taxon>
        <taxon>Fungi</taxon>
        <taxon>Dikarya</taxon>
        <taxon>Basidiomycota</taxon>
        <taxon>Agaricomycotina</taxon>
        <taxon>Agaricomycetes</taxon>
        <taxon>Agaricomycetidae</taxon>
        <taxon>Atheliales</taxon>
        <taxon>Atheliaceae</taxon>
        <taxon>Piloderma</taxon>
    </lineage>
</organism>
<proteinExistence type="predicted"/>
<feature type="compositionally biased region" description="Low complexity" evidence="1">
    <location>
        <begin position="275"/>
        <end position="306"/>
    </location>
</feature>
<feature type="compositionally biased region" description="Low complexity" evidence="1">
    <location>
        <begin position="555"/>
        <end position="575"/>
    </location>
</feature>